<feature type="transmembrane region" description="Helical" evidence="9">
    <location>
        <begin position="21"/>
        <end position="41"/>
    </location>
</feature>
<feature type="transmembrane region" description="Helical" evidence="9">
    <location>
        <begin position="386"/>
        <end position="407"/>
    </location>
</feature>
<feature type="transmembrane region" description="Helical" evidence="9">
    <location>
        <begin position="419"/>
        <end position="440"/>
    </location>
</feature>
<dbReference type="GO" id="GO:0008360">
    <property type="term" value="P:regulation of cell shape"/>
    <property type="evidence" value="ECO:0007669"/>
    <property type="project" value="UniProtKB-KW"/>
</dbReference>
<dbReference type="KEGG" id="rmu:RMDY18_19560"/>
<organism evidence="10 11">
    <name type="scientific">Rothia mucilaginosa (strain DY-18)</name>
    <name type="common">Stomatococcus mucilaginosus</name>
    <dbReference type="NCBI Taxonomy" id="680646"/>
    <lineage>
        <taxon>Bacteria</taxon>
        <taxon>Bacillati</taxon>
        <taxon>Actinomycetota</taxon>
        <taxon>Actinomycetes</taxon>
        <taxon>Micrococcales</taxon>
        <taxon>Micrococcaceae</taxon>
        <taxon>Rothia</taxon>
    </lineage>
</organism>
<sequence>MRTMAKFSFRRESDAPRARRFTELFLLVLAVGISSFGMYLIDPEHAFDTSKSQWLPCTVVLGAGALLIHLVMQFRARYADPFILPLVVALNGIGLTMIYRLDPQIAAPVGDGQLMWTGVSMVLCAIIVFVLRDYRLLRKVTYTSLVLSMILLIMPLVPGLGMELNGARIWIHIGNRTFQPGEVAKITLAIFFAGYLATHRDLILVAGRRIGPINLPRLRDLAPVFLAWIVSLGVLVFQKDLGSAIMFFGLFMAMLYLSTGRISWLVVAGIGMAVGGYFAYHYVSHVHARIYAWVHAFDPEIYQASPGGSGQILQGVFGLAYGGLFGRGWGQGRANLVPYANSDMIISSLGEELGLVGLGAILMMFMLLVSRGYRAALGTRDGFGKLLAAGLSTVMVLQLFVVIGGVTRLIPLTGLTTPFMSAGGSSLVANWIIVALWLSISHSARAPHLVAGYDAPQGIDHADTSYEPEGATSVLARITAKDSGGEKNG</sequence>
<evidence type="ECO:0000256" key="5">
    <source>
        <dbReference type="ARBA" id="ARBA00022989"/>
    </source>
</evidence>
<evidence type="ECO:0000256" key="9">
    <source>
        <dbReference type="SAM" id="Phobius"/>
    </source>
</evidence>
<feature type="transmembrane region" description="Helical" evidence="9">
    <location>
        <begin position="113"/>
        <end position="131"/>
    </location>
</feature>
<feature type="transmembrane region" description="Helical" evidence="9">
    <location>
        <begin position="83"/>
        <end position="101"/>
    </location>
</feature>
<evidence type="ECO:0000256" key="3">
    <source>
        <dbReference type="ARBA" id="ARBA00022692"/>
    </source>
</evidence>
<dbReference type="STRING" id="680646.RMDY18_19560"/>
<reference evidence="10 11" key="2">
    <citation type="journal article" date="2010" name="J Osaka Dent Univ">
        <title>Isolation and identification of Rothia mucilaginosa from persistent apical periodontitis lesions.</title>
        <authorList>
            <person name="Yamane K."/>
            <person name="Yoshida M."/>
            <person name="Fujihira T."/>
            <person name="Baba T."/>
            <person name="Tsuji N."/>
            <person name="Hayashi H."/>
            <person name="Sugimori C."/>
            <person name="Yamanaka T."/>
            <person name="Mashimo C."/>
            <person name="Nambu T."/>
            <person name="Kawai H."/>
            <person name="Fukushima H."/>
        </authorList>
    </citation>
    <scope>NUCLEOTIDE SEQUENCE [LARGE SCALE GENOMIC DNA]</scope>
    <source>
        <strain evidence="10 11">DY-18</strain>
    </source>
</reference>
<gene>
    <name evidence="10" type="ordered locus">RMDY18_19560</name>
</gene>
<dbReference type="GO" id="GO:0008955">
    <property type="term" value="F:peptidoglycan glycosyltransferase activity"/>
    <property type="evidence" value="ECO:0007669"/>
    <property type="project" value="UniProtKB-EC"/>
</dbReference>
<comment type="subcellular location">
    <subcellularLocation>
        <location evidence="1">Membrane</location>
        <topology evidence="1">Multi-pass membrane protein</topology>
    </subcellularLocation>
</comment>
<dbReference type="GO" id="GO:0005886">
    <property type="term" value="C:plasma membrane"/>
    <property type="evidence" value="ECO:0007669"/>
    <property type="project" value="TreeGrafter"/>
</dbReference>
<keyword evidence="11" id="KW-1185">Reference proteome</keyword>
<dbReference type="Proteomes" id="UP000001883">
    <property type="component" value="Chromosome"/>
</dbReference>
<evidence type="ECO:0000256" key="6">
    <source>
        <dbReference type="ARBA" id="ARBA00023136"/>
    </source>
</evidence>
<dbReference type="PROSITE" id="PS00428">
    <property type="entry name" value="FTSW_RODA_SPOVE"/>
    <property type="match status" value="1"/>
</dbReference>
<keyword evidence="4" id="KW-0133">Cell shape</keyword>
<feature type="transmembrane region" description="Helical" evidence="9">
    <location>
        <begin position="53"/>
        <end position="71"/>
    </location>
</feature>
<proteinExistence type="predicted"/>
<feature type="transmembrane region" description="Helical" evidence="9">
    <location>
        <begin position="218"/>
        <end position="235"/>
    </location>
</feature>
<dbReference type="GO" id="GO:0051301">
    <property type="term" value="P:cell division"/>
    <property type="evidence" value="ECO:0007669"/>
    <property type="project" value="UniProtKB-KW"/>
</dbReference>
<keyword evidence="6 9" id="KW-0472">Membrane</keyword>
<feature type="transmembrane region" description="Helical" evidence="9">
    <location>
        <begin position="241"/>
        <end position="257"/>
    </location>
</feature>
<evidence type="ECO:0000256" key="2">
    <source>
        <dbReference type="ARBA" id="ARBA00004752"/>
    </source>
</evidence>
<dbReference type="eggNOG" id="COG0772">
    <property type="taxonomic scope" value="Bacteria"/>
</dbReference>
<feature type="transmembrane region" description="Helical" evidence="9">
    <location>
        <begin position="140"/>
        <end position="158"/>
    </location>
</feature>
<keyword evidence="3 9" id="KW-0812">Transmembrane</keyword>
<comment type="catalytic activity">
    <reaction evidence="8">
        <text>[GlcNAc-(1-&gt;4)-Mur2Ac(oyl-L-Ala-gamma-D-Glu-L-Lys-D-Ala-D-Ala)](n)-di-trans,octa-cis-undecaprenyl diphosphate + beta-D-GlcNAc-(1-&gt;4)-Mur2Ac(oyl-L-Ala-gamma-D-Glu-L-Lys-D-Ala-D-Ala)-di-trans,octa-cis-undecaprenyl diphosphate = [GlcNAc-(1-&gt;4)-Mur2Ac(oyl-L-Ala-gamma-D-Glu-L-Lys-D-Ala-D-Ala)](n+1)-di-trans,octa-cis-undecaprenyl diphosphate + di-trans,octa-cis-undecaprenyl diphosphate + H(+)</text>
        <dbReference type="Rhea" id="RHEA:23708"/>
        <dbReference type="Rhea" id="RHEA-COMP:9602"/>
        <dbReference type="Rhea" id="RHEA-COMP:9603"/>
        <dbReference type="ChEBI" id="CHEBI:15378"/>
        <dbReference type="ChEBI" id="CHEBI:58405"/>
        <dbReference type="ChEBI" id="CHEBI:60033"/>
        <dbReference type="ChEBI" id="CHEBI:78435"/>
        <dbReference type="EC" id="2.4.99.28"/>
    </reaction>
</comment>
<dbReference type="GO" id="GO:0015648">
    <property type="term" value="F:lipid-linked peptidoglycan transporter activity"/>
    <property type="evidence" value="ECO:0007669"/>
    <property type="project" value="TreeGrafter"/>
</dbReference>
<keyword evidence="10" id="KW-0132">Cell division</keyword>
<dbReference type="EC" id="2.4.99.28" evidence="7"/>
<evidence type="ECO:0000313" key="10">
    <source>
        <dbReference type="EMBL" id="BAI65788.1"/>
    </source>
</evidence>
<reference evidence="11" key="1">
    <citation type="submission" date="2009-07" db="EMBL/GenBank/DDBJ databases">
        <title>Complete genome sequence of Rothia mucilaginosa DJ.</title>
        <authorList>
            <person name="Yamane K."/>
            <person name="Nambu T."/>
            <person name="Mashimo C."/>
            <person name="Sugimori C."/>
            <person name="Yamanaka T."/>
            <person name="Leung K."/>
            <person name="Fukushima H."/>
        </authorList>
    </citation>
    <scope>NUCLEOTIDE SEQUENCE [LARGE SCALE GENOMIC DNA]</scope>
    <source>
        <strain evidence="11">DY-18</strain>
    </source>
</reference>
<accession>D2NQ70</accession>
<feature type="transmembrane region" description="Helical" evidence="9">
    <location>
        <begin position="353"/>
        <end position="374"/>
    </location>
</feature>
<dbReference type="PANTHER" id="PTHR30474">
    <property type="entry name" value="CELL CYCLE PROTEIN"/>
    <property type="match status" value="1"/>
</dbReference>
<evidence type="ECO:0000313" key="11">
    <source>
        <dbReference type="Proteomes" id="UP000001883"/>
    </source>
</evidence>
<dbReference type="Pfam" id="PF01098">
    <property type="entry name" value="FTSW_RODA_SPOVE"/>
    <property type="match status" value="1"/>
</dbReference>
<dbReference type="HOGENOM" id="CLU_029243_3_1_11"/>
<dbReference type="AlphaFoldDB" id="D2NQ70"/>
<evidence type="ECO:0000256" key="1">
    <source>
        <dbReference type="ARBA" id="ARBA00004141"/>
    </source>
</evidence>
<reference evidence="10 11" key="3">
    <citation type="journal article" date="2010" name="Sequencing">
        <title>Complete Genome Sequence of Rothia mucilaginosa DY-18: A Clinical Isolate with Dense Meshwork-Like Structures from a Persistent Apical Periodontitis Lesion.</title>
        <authorList>
            <person name="Yamane K."/>
            <person name="Nambu T."/>
            <person name="Yamanaka T."/>
            <person name="Mashimo C."/>
            <person name="Sugimori C."/>
            <person name="Leung K.-P."/>
            <person name="Fukushima H."/>
        </authorList>
    </citation>
    <scope>NUCLEOTIDE SEQUENCE [LARGE SCALE GENOMIC DNA]</scope>
    <source>
        <strain evidence="10 11">DY-18</strain>
    </source>
</reference>
<keyword evidence="5 9" id="KW-1133">Transmembrane helix</keyword>
<evidence type="ECO:0000256" key="4">
    <source>
        <dbReference type="ARBA" id="ARBA00022960"/>
    </source>
</evidence>
<feature type="transmembrane region" description="Helical" evidence="9">
    <location>
        <begin position="264"/>
        <end position="283"/>
    </location>
</feature>
<dbReference type="EMBL" id="AP011540">
    <property type="protein sequence ID" value="BAI65788.1"/>
    <property type="molecule type" value="Genomic_DNA"/>
</dbReference>
<name>D2NQ70_ROTMD</name>
<feature type="transmembrane region" description="Helical" evidence="9">
    <location>
        <begin position="178"/>
        <end position="197"/>
    </location>
</feature>
<dbReference type="InterPro" id="IPR018365">
    <property type="entry name" value="Cell_cycle_FtsW-rel_CS"/>
</dbReference>
<dbReference type="PANTHER" id="PTHR30474:SF3">
    <property type="entry name" value="PEPTIDOGLYCAN GLYCOSYLTRANSFERASE RODA"/>
    <property type="match status" value="1"/>
</dbReference>
<evidence type="ECO:0000256" key="8">
    <source>
        <dbReference type="ARBA" id="ARBA00049902"/>
    </source>
</evidence>
<evidence type="ECO:0000256" key="7">
    <source>
        <dbReference type="ARBA" id="ARBA00044770"/>
    </source>
</evidence>
<dbReference type="InterPro" id="IPR001182">
    <property type="entry name" value="FtsW/RodA"/>
</dbReference>
<keyword evidence="10" id="KW-0131">Cell cycle</keyword>
<dbReference type="GO" id="GO:0032153">
    <property type="term" value="C:cell division site"/>
    <property type="evidence" value="ECO:0007669"/>
    <property type="project" value="TreeGrafter"/>
</dbReference>
<protein>
    <recommendedName>
        <fullName evidence="7">peptidoglycan glycosyltransferase</fullName>
        <ecNumber evidence="7">2.4.99.28</ecNumber>
    </recommendedName>
</protein>
<comment type="pathway">
    <text evidence="2">Cell wall biogenesis; peptidoglycan biosynthesis.</text>
</comment>